<reference evidence="2" key="2">
    <citation type="journal article" date="2017" name="Nat. Plants">
        <title>The Aegilops tauschii genome reveals multiple impacts of transposons.</title>
        <authorList>
            <person name="Zhao G."/>
            <person name="Zou C."/>
            <person name="Li K."/>
            <person name="Wang K."/>
            <person name="Li T."/>
            <person name="Gao L."/>
            <person name="Zhang X."/>
            <person name="Wang H."/>
            <person name="Yang Z."/>
            <person name="Liu X."/>
            <person name="Jiang W."/>
            <person name="Mao L."/>
            <person name="Kong X."/>
            <person name="Jiao Y."/>
            <person name="Jia J."/>
        </authorList>
    </citation>
    <scope>NUCLEOTIDE SEQUENCE [LARGE SCALE GENOMIC DNA]</scope>
    <source>
        <strain evidence="2">cv. AL8/78</strain>
    </source>
</reference>
<name>A0A453HIJ0_AEGTS</name>
<dbReference type="AlphaFoldDB" id="A0A453HIJ0"/>
<dbReference type="STRING" id="200361.A0A453HIJ0"/>
<protein>
    <submittedName>
        <fullName evidence="1">Uncharacterized protein</fullName>
    </submittedName>
</protein>
<accession>A0A453HIJ0</accession>
<evidence type="ECO:0000313" key="1">
    <source>
        <dbReference type="EnsemblPlants" id="AET4Gv20198900.1"/>
    </source>
</evidence>
<reference evidence="1" key="3">
    <citation type="journal article" date="2017" name="Nature">
        <title>Genome sequence of the progenitor of the wheat D genome Aegilops tauschii.</title>
        <authorList>
            <person name="Luo M.C."/>
            <person name="Gu Y.Q."/>
            <person name="Puiu D."/>
            <person name="Wang H."/>
            <person name="Twardziok S.O."/>
            <person name="Deal K.R."/>
            <person name="Huo N."/>
            <person name="Zhu T."/>
            <person name="Wang L."/>
            <person name="Wang Y."/>
            <person name="McGuire P.E."/>
            <person name="Liu S."/>
            <person name="Long H."/>
            <person name="Ramasamy R.K."/>
            <person name="Rodriguez J.C."/>
            <person name="Van S.L."/>
            <person name="Yuan L."/>
            <person name="Wang Z."/>
            <person name="Xia Z."/>
            <person name="Xiao L."/>
            <person name="Anderson O.D."/>
            <person name="Ouyang S."/>
            <person name="Liang Y."/>
            <person name="Zimin A.V."/>
            <person name="Pertea G."/>
            <person name="Qi P."/>
            <person name="Bennetzen J.L."/>
            <person name="Dai X."/>
            <person name="Dawson M.W."/>
            <person name="Muller H.G."/>
            <person name="Kugler K."/>
            <person name="Rivarola-Duarte L."/>
            <person name="Spannagl M."/>
            <person name="Mayer K.F.X."/>
            <person name="Lu F.H."/>
            <person name="Bevan M.W."/>
            <person name="Leroy P."/>
            <person name="Li P."/>
            <person name="You F.M."/>
            <person name="Sun Q."/>
            <person name="Liu Z."/>
            <person name="Lyons E."/>
            <person name="Wicker T."/>
            <person name="Salzberg S.L."/>
            <person name="Devos K.M."/>
            <person name="Dvorak J."/>
        </authorList>
    </citation>
    <scope>NUCLEOTIDE SEQUENCE [LARGE SCALE GENOMIC DNA]</scope>
    <source>
        <strain evidence="1">cv. AL8/78</strain>
    </source>
</reference>
<proteinExistence type="predicted"/>
<reference evidence="2" key="1">
    <citation type="journal article" date="2014" name="Science">
        <title>Ancient hybridizations among the ancestral genomes of bread wheat.</title>
        <authorList>
            <consortium name="International Wheat Genome Sequencing Consortium,"/>
            <person name="Marcussen T."/>
            <person name="Sandve S.R."/>
            <person name="Heier L."/>
            <person name="Spannagl M."/>
            <person name="Pfeifer M."/>
            <person name="Jakobsen K.S."/>
            <person name="Wulff B.B."/>
            <person name="Steuernagel B."/>
            <person name="Mayer K.F."/>
            <person name="Olsen O.A."/>
        </authorList>
    </citation>
    <scope>NUCLEOTIDE SEQUENCE [LARGE SCALE GENOMIC DNA]</scope>
    <source>
        <strain evidence="2">cv. AL8/78</strain>
    </source>
</reference>
<keyword evidence="2" id="KW-1185">Reference proteome</keyword>
<dbReference type="Gramene" id="AET4Gv20198900.1">
    <property type="protein sequence ID" value="AET4Gv20198900.1"/>
    <property type="gene ID" value="AET4Gv20198900"/>
</dbReference>
<dbReference type="Proteomes" id="UP000015105">
    <property type="component" value="Chromosome 4D"/>
</dbReference>
<reference evidence="1" key="4">
    <citation type="submission" date="2019-03" db="UniProtKB">
        <authorList>
            <consortium name="EnsemblPlants"/>
        </authorList>
    </citation>
    <scope>IDENTIFICATION</scope>
</reference>
<dbReference type="EnsemblPlants" id="AET4Gv20198900.1">
    <property type="protein sequence ID" value="AET4Gv20198900.1"/>
    <property type="gene ID" value="AET4Gv20198900"/>
</dbReference>
<reference evidence="1" key="5">
    <citation type="journal article" date="2021" name="G3 (Bethesda)">
        <title>Aegilops tauschii genome assembly Aet v5.0 features greater sequence contiguity and improved annotation.</title>
        <authorList>
            <person name="Wang L."/>
            <person name="Zhu T."/>
            <person name="Rodriguez J.C."/>
            <person name="Deal K.R."/>
            <person name="Dubcovsky J."/>
            <person name="McGuire P.E."/>
            <person name="Lux T."/>
            <person name="Spannagl M."/>
            <person name="Mayer K.F.X."/>
            <person name="Baldrich P."/>
            <person name="Meyers B.C."/>
            <person name="Huo N."/>
            <person name="Gu Y.Q."/>
            <person name="Zhou H."/>
            <person name="Devos K.M."/>
            <person name="Bennetzen J.L."/>
            <person name="Unver T."/>
            <person name="Budak H."/>
            <person name="Gulick P.J."/>
            <person name="Galiba G."/>
            <person name="Kalapos B."/>
            <person name="Nelson D.R."/>
            <person name="Li P."/>
            <person name="You F.M."/>
            <person name="Luo M.C."/>
            <person name="Dvorak J."/>
        </authorList>
    </citation>
    <scope>NUCLEOTIDE SEQUENCE [LARGE SCALE GENOMIC DNA]</scope>
    <source>
        <strain evidence="1">cv. AL8/78</strain>
    </source>
</reference>
<sequence length="129" mass="14667">MTAIQVAKSFLAEIDKMCTRFLWCQDEQLTGRKCNFKWSNVCITMDKGGLGILDTTKFAKALRLRWLCQTWKSPDRPWVGTELPCNHKDIDLFAAATSVIIGNGETTKFWGRSMALLIPPTHGCSHLFW</sequence>
<evidence type="ECO:0000313" key="2">
    <source>
        <dbReference type="Proteomes" id="UP000015105"/>
    </source>
</evidence>
<organism evidence="1 2">
    <name type="scientific">Aegilops tauschii subsp. strangulata</name>
    <name type="common">Goatgrass</name>
    <dbReference type="NCBI Taxonomy" id="200361"/>
    <lineage>
        <taxon>Eukaryota</taxon>
        <taxon>Viridiplantae</taxon>
        <taxon>Streptophyta</taxon>
        <taxon>Embryophyta</taxon>
        <taxon>Tracheophyta</taxon>
        <taxon>Spermatophyta</taxon>
        <taxon>Magnoliopsida</taxon>
        <taxon>Liliopsida</taxon>
        <taxon>Poales</taxon>
        <taxon>Poaceae</taxon>
        <taxon>BOP clade</taxon>
        <taxon>Pooideae</taxon>
        <taxon>Triticodae</taxon>
        <taxon>Triticeae</taxon>
        <taxon>Triticinae</taxon>
        <taxon>Aegilops</taxon>
    </lineage>
</organism>